<keyword evidence="1" id="KW-0812">Transmembrane</keyword>
<accession>A0A0R3WDH8</accession>
<dbReference type="AlphaFoldDB" id="A0A0R3WDH8"/>
<feature type="transmembrane region" description="Helical" evidence="1">
    <location>
        <begin position="111"/>
        <end position="139"/>
    </location>
</feature>
<proteinExistence type="predicted"/>
<dbReference type="WBParaSite" id="TASK_0000882201-mRNA-1">
    <property type="protein sequence ID" value="TASK_0000882201-mRNA-1"/>
    <property type="gene ID" value="TASK_0000882201"/>
</dbReference>
<gene>
    <name evidence="2" type="ORF">TASK_LOCUS8823</name>
</gene>
<sequence>MTYVAELSVLIILVFVGIFIIFDLLYFAFFIKPPFTIFSFVLIITFFVFLVCFVSIVPRFILIFIHALHAAACIYLTKFNNRTQNTIAISILHFSIIVHFSYFSFLFSFSILTFLVIIFFIAIIMLCSIAIISFFIFCLTRNPATVTQVVLPLKPLDEWRAVNFLLAPSEPIAIRGGKINHTRVPKRSVALAAPLLTSSLQLSEAPGRHGEDGSSVRFLRRNPVPSRDVDVVDARKY</sequence>
<name>A0A0R3WDH8_TAEAS</name>
<evidence type="ECO:0000313" key="4">
    <source>
        <dbReference type="WBParaSite" id="TASK_0000882201-mRNA-1"/>
    </source>
</evidence>
<keyword evidence="3" id="KW-1185">Reference proteome</keyword>
<dbReference type="EMBL" id="UYRS01018903">
    <property type="protein sequence ID" value="VDK41088.1"/>
    <property type="molecule type" value="Genomic_DNA"/>
</dbReference>
<protein>
    <submittedName>
        <fullName evidence="2 4">Uncharacterized protein</fullName>
    </submittedName>
</protein>
<organism evidence="4">
    <name type="scientific">Taenia asiatica</name>
    <name type="common">Asian tapeworm</name>
    <dbReference type="NCBI Taxonomy" id="60517"/>
    <lineage>
        <taxon>Eukaryota</taxon>
        <taxon>Metazoa</taxon>
        <taxon>Spiralia</taxon>
        <taxon>Lophotrochozoa</taxon>
        <taxon>Platyhelminthes</taxon>
        <taxon>Cestoda</taxon>
        <taxon>Eucestoda</taxon>
        <taxon>Cyclophyllidea</taxon>
        <taxon>Taeniidae</taxon>
        <taxon>Taenia</taxon>
    </lineage>
</organism>
<dbReference type="Proteomes" id="UP000282613">
    <property type="component" value="Unassembled WGS sequence"/>
</dbReference>
<reference evidence="2 3" key="2">
    <citation type="submission" date="2018-11" db="EMBL/GenBank/DDBJ databases">
        <authorList>
            <consortium name="Pathogen Informatics"/>
        </authorList>
    </citation>
    <scope>NUCLEOTIDE SEQUENCE [LARGE SCALE GENOMIC DNA]</scope>
</reference>
<feature type="transmembrane region" description="Helical" evidence="1">
    <location>
        <begin position="7"/>
        <end position="31"/>
    </location>
</feature>
<keyword evidence="1" id="KW-0472">Membrane</keyword>
<evidence type="ECO:0000313" key="2">
    <source>
        <dbReference type="EMBL" id="VDK41088.1"/>
    </source>
</evidence>
<keyword evidence="1" id="KW-1133">Transmembrane helix</keyword>
<evidence type="ECO:0000256" key="1">
    <source>
        <dbReference type="SAM" id="Phobius"/>
    </source>
</evidence>
<feature type="transmembrane region" description="Helical" evidence="1">
    <location>
        <begin position="86"/>
        <end position="105"/>
    </location>
</feature>
<feature type="transmembrane region" description="Helical" evidence="1">
    <location>
        <begin position="37"/>
        <end position="65"/>
    </location>
</feature>
<reference evidence="4" key="1">
    <citation type="submission" date="2017-02" db="UniProtKB">
        <authorList>
            <consortium name="WormBaseParasite"/>
        </authorList>
    </citation>
    <scope>IDENTIFICATION</scope>
</reference>
<evidence type="ECO:0000313" key="3">
    <source>
        <dbReference type="Proteomes" id="UP000282613"/>
    </source>
</evidence>